<dbReference type="Proteomes" id="UP000009309">
    <property type="component" value="Unassembled WGS sequence"/>
</dbReference>
<reference evidence="11 12" key="1">
    <citation type="journal article" date="2012" name="J. Bacteriol.">
        <title>Genome Sequence of the Filamentous Bacterium Fibrisoma limi BUZ 3T.</title>
        <authorList>
            <person name="Filippini M."/>
            <person name="Qi W."/>
            <person name="Jaenicke S."/>
            <person name="Goesmann A."/>
            <person name="Smits T.H."/>
            <person name="Bagheri H.C."/>
        </authorList>
    </citation>
    <scope>NUCLEOTIDE SEQUENCE [LARGE SCALE GENOMIC DNA]</scope>
    <source>
        <strain evidence="12">BUZ 3T</strain>
    </source>
</reference>
<keyword evidence="4" id="KW-0808">Transferase</keyword>
<evidence type="ECO:0000256" key="6">
    <source>
        <dbReference type="ARBA" id="ARBA00022777"/>
    </source>
</evidence>
<dbReference type="SMART" id="SM00387">
    <property type="entry name" value="HATPase_c"/>
    <property type="match status" value="1"/>
</dbReference>
<comment type="caution">
    <text evidence="11">The sequence shown here is derived from an EMBL/GenBank/DDBJ whole genome shotgun (WGS) entry which is preliminary data.</text>
</comment>
<dbReference type="eggNOG" id="COG0457">
    <property type="taxonomic scope" value="Bacteria"/>
</dbReference>
<dbReference type="Pfam" id="PF07568">
    <property type="entry name" value="HisKA_2"/>
    <property type="match status" value="1"/>
</dbReference>
<evidence type="ECO:0000256" key="3">
    <source>
        <dbReference type="ARBA" id="ARBA00022553"/>
    </source>
</evidence>
<dbReference type="Pfam" id="PF13424">
    <property type="entry name" value="TPR_12"/>
    <property type="match status" value="1"/>
</dbReference>
<dbReference type="SUPFAM" id="SSF48452">
    <property type="entry name" value="TPR-like"/>
    <property type="match status" value="2"/>
</dbReference>
<evidence type="ECO:0000256" key="4">
    <source>
        <dbReference type="ARBA" id="ARBA00022679"/>
    </source>
</evidence>
<dbReference type="InterPro" id="IPR036890">
    <property type="entry name" value="HATPase_C_sf"/>
</dbReference>
<evidence type="ECO:0000256" key="9">
    <source>
        <dbReference type="SAM" id="Coils"/>
    </source>
</evidence>
<feature type="coiled-coil region" evidence="9">
    <location>
        <begin position="317"/>
        <end position="344"/>
    </location>
</feature>
<dbReference type="EMBL" id="CAIT01000007">
    <property type="protein sequence ID" value="CCH54842.1"/>
    <property type="molecule type" value="Genomic_DNA"/>
</dbReference>
<dbReference type="STRING" id="1185876.BN8_04054"/>
<evidence type="ECO:0000259" key="10">
    <source>
        <dbReference type="SMART" id="SM00387"/>
    </source>
</evidence>
<comment type="catalytic activity">
    <reaction evidence="1">
        <text>ATP + protein L-histidine = ADP + protein N-phospho-L-histidine.</text>
        <dbReference type="EC" id="2.7.13.3"/>
    </reaction>
</comment>
<evidence type="ECO:0000256" key="1">
    <source>
        <dbReference type="ARBA" id="ARBA00000085"/>
    </source>
</evidence>
<dbReference type="InterPro" id="IPR011990">
    <property type="entry name" value="TPR-like_helical_dom_sf"/>
</dbReference>
<dbReference type="Gene3D" id="3.30.565.10">
    <property type="entry name" value="Histidine kinase-like ATPase, C-terminal domain"/>
    <property type="match status" value="1"/>
</dbReference>
<dbReference type="PANTHER" id="PTHR41523">
    <property type="entry name" value="TWO-COMPONENT SYSTEM SENSOR PROTEIN"/>
    <property type="match status" value="1"/>
</dbReference>
<dbReference type="SUPFAM" id="SSF55874">
    <property type="entry name" value="ATPase domain of HSP90 chaperone/DNA topoisomerase II/histidine kinase"/>
    <property type="match status" value="1"/>
</dbReference>
<proteinExistence type="predicted"/>
<evidence type="ECO:0000256" key="2">
    <source>
        <dbReference type="ARBA" id="ARBA00012438"/>
    </source>
</evidence>
<dbReference type="PROSITE" id="PS50005">
    <property type="entry name" value="TPR"/>
    <property type="match status" value="1"/>
</dbReference>
<evidence type="ECO:0000313" key="11">
    <source>
        <dbReference type="EMBL" id="CCH54842.1"/>
    </source>
</evidence>
<dbReference type="Gene3D" id="1.25.40.10">
    <property type="entry name" value="Tetratricopeptide repeat domain"/>
    <property type="match status" value="2"/>
</dbReference>
<protein>
    <recommendedName>
        <fullName evidence="2">histidine kinase</fullName>
        <ecNumber evidence="2">2.7.13.3</ecNumber>
    </recommendedName>
</protein>
<organism evidence="11 12">
    <name type="scientific">Fibrisoma limi BUZ 3</name>
    <dbReference type="NCBI Taxonomy" id="1185876"/>
    <lineage>
        <taxon>Bacteria</taxon>
        <taxon>Pseudomonadati</taxon>
        <taxon>Bacteroidota</taxon>
        <taxon>Cytophagia</taxon>
        <taxon>Cytophagales</taxon>
        <taxon>Spirosomataceae</taxon>
        <taxon>Fibrisoma</taxon>
    </lineage>
</organism>
<keyword evidence="5" id="KW-0547">Nucleotide-binding</keyword>
<keyword evidence="6" id="KW-0418">Kinase</keyword>
<keyword evidence="3" id="KW-0597">Phosphoprotein</keyword>
<sequence length="551" mass="63237">MERLALQQSMPDQDIASTLSRISTLYEELGNMPKALAYAQQGYLEAKKRKDPFRIAMSNQNIGIIYSAIGDHEMAIQYFRTGLQIFQANQYYDPAVRIWLHMVIRLRTLGRYQEALLEAKAALKLAETKAKAYEYNAVLSLAKCYIALGDYVIAERYCLRLLPLYPELSEGKAETLQALGDVYFGKKQWAKSEFYSKASFSLREKIGNQPHLQREVLQQLYRIDSARGNYQSAFSYYQMYTAMNDSLLNAEKNKQIAFMQVQFDTEKKEQDIRLLRQDQAISRGRFQLTIGGAILLMLLLGLTYNRYRLKQRSNLQLETKQLLIDQKNQSLQQLLEEREWMLKEIHHRVKNNLQVISSMLNAQFNFLQDPSALAAIRESQNRVQVMALIHQKLYQSDNLAQIGMQEYIHEIVDYLIESFDRFDTVRAQVSIADVHFDVSLATPLGLIINEALTNSLKYAFPHNRRGEVAIQLRQIDEQTYQLTIRDDGVGLPDGFDASRSKTLGMTMIRGLSKQIKGKLDITQCNGVEISLQFTVVKKKVRTGSLTAKAEG</sequence>
<keyword evidence="7" id="KW-0067">ATP-binding</keyword>
<dbReference type="SMART" id="SM00028">
    <property type="entry name" value="TPR"/>
    <property type="match status" value="5"/>
</dbReference>
<evidence type="ECO:0000256" key="5">
    <source>
        <dbReference type="ARBA" id="ARBA00022741"/>
    </source>
</evidence>
<evidence type="ECO:0000256" key="8">
    <source>
        <dbReference type="PROSITE-ProRule" id="PRU00339"/>
    </source>
</evidence>
<dbReference type="EC" id="2.7.13.3" evidence="2"/>
<dbReference type="Gene3D" id="3.30.450.20">
    <property type="entry name" value="PAS domain"/>
    <property type="match status" value="1"/>
</dbReference>
<dbReference type="InterPro" id="IPR003594">
    <property type="entry name" value="HATPase_dom"/>
</dbReference>
<gene>
    <name evidence="11" type="ORF">BN8_04054</name>
</gene>
<name>I2GLR6_9BACT</name>
<keyword evidence="12" id="KW-1185">Reference proteome</keyword>
<dbReference type="InterPro" id="IPR019734">
    <property type="entry name" value="TPR_rpt"/>
</dbReference>
<feature type="domain" description="Histidine kinase/HSP90-like ATPase" evidence="10">
    <location>
        <begin position="439"/>
        <end position="541"/>
    </location>
</feature>
<dbReference type="GO" id="GO:0004673">
    <property type="term" value="F:protein histidine kinase activity"/>
    <property type="evidence" value="ECO:0007669"/>
    <property type="project" value="UniProtKB-EC"/>
</dbReference>
<accession>I2GLR6</accession>
<dbReference type="Pfam" id="PF02518">
    <property type="entry name" value="HATPase_c"/>
    <property type="match status" value="1"/>
</dbReference>
<evidence type="ECO:0000313" key="12">
    <source>
        <dbReference type="Proteomes" id="UP000009309"/>
    </source>
</evidence>
<dbReference type="eggNOG" id="COG3920">
    <property type="taxonomic scope" value="Bacteria"/>
</dbReference>
<evidence type="ECO:0000256" key="7">
    <source>
        <dbReference type="ARBA" id="ARBA00022840"/>
    </source>
</evidence>
<keyword evidence="8" id="KW-0802">TPR repeat</keyword>
<feature type="repeat" description="TPR" evidence="8">
    <location>
        <begin position="56"/>
        <end position="89"/>
    </location>
</feature>
<dbReference type="AlphaFoldDB" id="I2GLR6"/>
<dbReference type="PANTHER" id="PTHR41523:SF8">
    <property type="entry name" value="ETHYLENE RESPONSE SENSOR PROTEIN"/>
    <property type="match status" value="1"/>
</dbReference>
<dbReference type="GO" id="GO:0005524">
    <property type="term" value="F:ATP binding"/>
    <property type="evidence" value="ECO:0007669"/>
    <property type="project" value="UniProtKB-KW"/>
</dbReference>
<keyword evidence="9" id="KW-0175">Coiled coil</keyword>
<dbReference type="InterPro" id="IPR011495">
    <property type="entry name" value="Sig_transdc_His_kin_sub2_dim/P"/>
</dbReference>